<evidence type="ECO:0000313" key="1">
    <source>
        <dbReference type="EMBL" id="KTD23789.1"/>
    </source>
</evidence>
<reference evidence="1 2" key="1">
    <citation type="submission" date="2015-11" db="EMBL/GenBank/DDBJ databases">
        <title>Genomic analysis of 38 Legionella species identifies large and diverse effector repertoires.</title>
        <authorList>
            <person name="Burstein D."/>
            <person name="Amaro F."/>
            <person name="Zusman T."/>
            <person name="Lifshitz Z."/>
            <person name="Cohen O."/>
            <person name="Gilbert J.A."/>
            <person name="Pupko T."/>
            <person name="Shuman H.A."/>
            <person name="Segal G."/>
        </authorList>
    </citation>
    <scope>NUCLEOTIDE SEQUENCE [LARGE SCALE GENOMIC DNA]</scope>
    <source>
        <strain evidence="1 2">ATCC 49751</strain>
    </source>
</reference>
<protein>
    <submittedName>
        <fullName evidence="1">Macrophage killing protein with similarity to conjugation protein</fullName>
    </submittedName>
</protein>
<keyword evidence="2" id="KW-1185">Reference proteome</keyword>
<dbReference type="AlphaFoldDB" id="A0A0W0VV65"/>
<evidence type="ECO:0000313" key="2">
    <source>
        <dbReference type="Proteomes" id="UP000054869"/>
    </source>
</evidence>
<dbReference type="OrthoDB" id="5643754at2"/>
<accession>A0A0W0VV65</accession>
<dbReference type="PATRIC" id="fig|45067.4.peg.596"/>
<comment type="caution">
    <text evidence="1">The sequence shown here is derived from an EMBL/GenBank/DDBJ whole genome shotgun (WGS) entry which is preliminary data.</text>
</comment>
<name>A0A0W0VV65_9GAMM</name>
<dbReference type="RefSeq" id="WP_051546036.1">
    <property type="nucleotide sequence ID" value="NZ_CAAAJD010000001.1"/>
</dbReference>
<proteinExistence type="predicted"/>
<dbReference type="EMBL" id="LNYI01000011">
    <property type="protein sequence ID" value="KTD23789.1"/>
    <property type="molecule type" value="Genomic_DNA"/>
</dbReference>
<sequence length="161" mass="18382">MKKIHCSHLLLISFLLLPTLLYSQRVVHMVLPNYPAQQVIEWTEQTLMTTLTAGYHEDVSEAANVRKRYLHLGWIPMQSFLREKLRVIGKQEIMLHPEPITPPVIIQTEDCEGASCWHVHQAFLIPELRNKVDFTALVITADPAHGSPFLIKSLSIASTDY</sequence>
<dbReference type="eggNOG" id="ENOG5031E4D">
    <property type="taxonomic scope" value="Bacteria"/>
</dbReference>
<dbReference type="Proteomes" id="UP000054869">
    <property type="component" value="Unassembled WGS sequence"/>
</dbReference>
<organism evidence="1 2">
    <name type="scientific">Legionella lansingensis</name>
    <dbReference type="NCBI Taxonomy" id="45067"/>
    <lineage>
        <taxon>Bacteria</taxon>
        <taxon>Pseudomonadati</taxon>
        <taxon>Pseudomonadota</taxon>
        <taxon>Gammaproteobacteria</taxon>
        <taxon>Legionellales</taxon>
        <taxon>Legionellaceae</taxon>
        <taxon>Legionella</taxon>
    </lineage>
</organism>
<gene>
    <name evidence="1" type="ORF">Llan_0570</name>
</gene>